<accession>A0ABW5XHL5</accession>
<dbReference type="EMBL" id="JBHUON010000001">
    <property type="protein sequence ID" value="MFD2863199.1"/>
    <property type="molecule type" value="Genomic_DNA"/>
</dbReference>
<evidence type="ECO:0000313" key="1">
    <source>
        <dbReference type="EMBL" id="MFD2863199.1"/>
    </source>
</evidence>
<organism evidence="1 2">
    <name type="scientific">Mucilaginibacter antarcticus</name>
    <dbReference type="NCBI Taxonomy" id="1855725"/>
    <lineage>
        <taxon>Bacteria</taxon>
        <taxon>Pseudomonadati</taxon>
        <taxon>Bacteroidota</taxon>
        <taxon>Sphingobacteriia</taxon>
        <taxon>Sphingobacteriales</taxon>
        <taxon>Sphingobacteriaceae</taxon>
        <taxon>Mucilaginibacter</taxon>
    </lineage>
</organism>
<comment type="caution">
    <text evidence="1">The sequence shown here is derived from an EMBL/GenBank/DDBJ whole genome shotgun (WGS) entry which is preliminary data.</text>
</comment>
<reference evidence="2" key="1">
    <citation type="journal article" date="2019" name="Int. J. Syst. Evol. Microbiol.">
        <title>The Global Catalogue of Microorganisms (GCM) 10K type strain sequencing project: providing services to taxonomists for standard genome sequencing and annotation.</title>
        <authorList>
            <consortium name="The Broad Institute Genomics Platform"/>
            <consortium name="The Broad Institute Genome Sequencing Center for Infectious Disease"/>
            <person name="Wu L."/>
            <person name="Ma J."/>
        </authorList>
    </citation>
    <scope>NUCLEOTIDE SEQUENCE [LARGE SCALE GENOMIC DNA]</scope>
    <source>
        <strain evidence="2">KCTC 52232</strain>
    </source>
</reference>
<dbReference type="Proteomes" id="UP001597601">
    <property type="component" value="Unassembled WGS sequence"/>
</dbReference>
<keyword evidence="2" id="KW-1185">Reference proteome</keyword>
<protein>
    <submittedName>
        <fullName evidence="1">Uncharacterized protein</fullName>
    </submittedName>
</protein>
<gene>
    <name evidence="1" type="ORF">ACFSYC_00745</name>
</gene>
<proteinExistence type="predicted"/>
<name>A0ABW5XHL5_9SPHI</name>
<evidence type="ECO:0000313" key="2">
    <source>
        <dbReference type="Proteomes" id="UP001597601"/>
    </source>
</evidence>
<dbReference type="RefSeq" id="WP_377122363.1">
    <property type="nucleotide sequence ID" value="NZ_JBHUON010000001.1"/>
</dbReference>
<sequence>MLNRVVSIFLLVTLISTNFSRFFIYAGFQVNKSYIAAQLCENKARPWMNCNGSCFLMKKLKAAEEKEKKQEQEAKRSHYQEALAPATAITFTQPVQIISYPLAATPDVVSRSLPVFQPPKIA</sequence>